<accession>A0A7X0VI88</accession>
<comment type="caution">
    <text evidence="2">The sequence shown here is derived from an EMBL/GenBank/DDBJ whole genome shotgun (WGS) entry which is preliminary data.</text>
</comment>
<dbReference type="EMBL" id="JACJVP010000051">
    <property type="protein sequence ID" value="MBB6674711.1"/>
    <property type="molecule type" value="Genomic_DNA"/>
</dbReference>
<reference evidence="2 3" key="1">
    <citation type="submission" date="2020-08" db="EMBL/GenBank/DDBJ databases">
        <title>Cohnella phylogeny.</title>
        <authorList>
            <person name="Dunlap C."/>
        </authorList>
    </citation>
    <scope>NUCLEOTIDE SEQUENCE [LARGE SCALE GENOMIC DNA]</scope>
    <source>
        <strain evidence="2 3">DSM 28246</strain>
    </source>
</reference>
<dbReference type="AlphaFoldDB" id="A0A7X0VI88"/>
<protein>
    <submittedName>
        <fullName evidence="2">DUF2087 domain-containing protein</fullName>
    </submittedName>
</protein>
<dbReference type="InterPro" id="IPR018656">
    <property type="entry name" value="DUF2087"/>
</dbReference>
<dbReference type="RefSeq" id="WP_185672564.1">
    <property type="nucleotide sequence ID" value="NZ_JACJVP010000051.1"/>
</dbReference>
<dbReference type="Pfam" id="PF09860">
    <property type="entry name" value="DUF2087"/>
    <property type="match status" value="1"/>
</dbReference>
<evidence type="ECO:0000259" key="1">
    <source>
        <dbReference type="Pfam" id="PF09860"/>
    </source>
</evidence>
<organism evidence="2 3">
    <name type="scientific">Cohnella nanjingensis</name>
    <dbReference type="NCBI Taxonomy" id="1387779"/>
    <lineage>
        <taxon>Bacteria</taxon>
        <taxon>Bacillati</taxon>
        <taxon>Bacillota</taxon>
        <taxon>Bacilli</taxon>
        <taxon>Bacillales</taxon>
        <taxon>Paenibacillaceae</taxon>
        <taxon>Cohnella</taxon>
    </lineage>
</organism>
<gene>
    <name evidence="2" type="ORF">H7C19_28925</name>
</gene>
<name>A0A7X0VI88_9BACL</name>
<feature type="domain" description="DUF2087" evidence="1">
    <location>
        <begin position="184"/>
        <end position="251"/>
    </location>
</feature>
<proteinExistence type="predicted"/>
<evidence type="ECO:0000313" key="3">
    <source>
        <dbReference type="Proteomes" id="UP000547209"/>
    </source>
</evidence>
<evidence type="ECO:0000313" key="2">
    <source>
        <dbReference type="EMBL" id="MBB6674711.1"/>
    </source>
</evidence>
<dbReference type="Proteomes" id="UP000547209">
    <property type="component" value="Unassembled WGS sequence"/>
</dbReference>
<keyword evidence="3" id="KW-1185">Reference proteome</keyword>
<sequence length="253" mass="29882">MQVTELFWEVPLEELKRGYTYFGEEETYVCLACGERYAQGVIYPLDGVFYEAEKFARIHVERAHGSMFAYLLGLDKKLTGLTDLQKRLLQWFHEGLSDSEIVTELEGGSTSTIRNHRFTLRERMKQAKVFLAIMELANDRTSRQHRLITAHRTATMVDERYAITEQENEEILKAYFKEGPDGPLSEFPRKEKRKIAILRHLSRQFEENRQYTEKEVNALLKARFADYVTLRRYLIGYGFMDRLPDGSRYWVKR</sequence>